<organism evidence="1 2">
    <name type="scientific">Leishmania braziliensis MHOM/BR/75/M2904</name>
    <dbReference type="NCBI Taxonomy" id="420245"/>
    <lineage>
        <taxon>Eukaryota</taxon>
        <taxon>Discoba</taxon>
        <taxon>Euglenozoa</taxon>
        <taxon>Kinetoplastea</taxon>
        <taxon>Metakinetoplastina</taxon>
        <taxon>Trypanosomatida</taxon>
        <taxon>Trypanosomatidae</taxon>
        <taxon>Leishmaniinae</taxon>
        <taxon>Leishmania</taxon>
        <taxon>Leishmania braziliensis species complex</taxon>
    </lineage>
</organism>
<dbReference type="PROSITE" id="PS50096">
    <property type="entry name" value="IQ"/>
    <property type="match status" value="1"/>
</dbReference>
<dbReference type="KEGG" id="lbz:LBRM_33_2150"/>
<evidence type="ECO:0000313" key="2">
    <source>
        <dbReference type="Proteomes" id="UP000319462"/>
    </source>
</evidence>
<reference evidence="1 2" key="1">
    <citation type="submission" date="2018-09" db="EMBL/GenBank/DDBJ databases">
        <authorList>
            <person name="Peiro R."/>
            <person name="Begona"/>
            <person name="Cbmso G."/>
            <person name="Lopez M."/>
            <person name="Gonzalez S."/>
        </authorList>
    </citation>
    <scope>NUCLEOTIDE SEQUENCE [LARGE SCALE GENOMIC DNA]</scope>
</reference>
<dbReference type="RefSeq" id="XP_001567983.1">
    <property type="nucleotide sequence ID" value="XM_001567933.1"/>
</dbReference>
<accession>A0A3P3ZGC9</accession>
<evidence type="ECO:0000313" key="1">
    <source>
        <dbReference type="EMBL" id="SYZ69155.1"/>
    </source>
</evidence>
<dbReference type="EMBL" id="LS997632">
    <property type="protein sequence ID" value="SYZ69155.1"/>
    <property type="molecule type" value="Genomic_DNA"/>
</dbReference>
<sequence length="297" mass="33067">MGTNRIISETLDMWDVYRLFCISAAAGADEGELQERLGIVEDYLTDYEALCHALGRALCTTHVQEIRLLVADEAEGRRFLWHDVEFLPWTLFVESSFAQVQALVVEQETAMRHSLLATYAASFTELLFPYEELLRMRLTWEALDSLALKACIVGRYGVREGQLARTSIPGYMTDSTFSTSASAATAAAAVRDLLSEEHQERQEMVAARRQHIAGFLLFLASNEKHRSFTSTSVSGMGPLLQLKGNRVLTARQALDGSATRIQSAYRAYRVRSVHTAPRRQRGALAGLSFGFPLPLSV</sequence>
<proteinExistence type="predicted"/>
<protein>
    <submittedName>
        <fullName evidence="1">Hypothetical_protein</fullName>
    </submittedName>
</protein>
<dbReference type="Proteomes" id="UP000319462">
    <property type="component" value="Chromosome 33"/>
</dbReference>
<name>A0A3P3ZGC9_LEIBR</name>
<dbReference type="AlphaFoldDB" id="A0A3P3ZGC9"/>
<gene>
    <name evidence="1" type="ORF">LBRM2904_33.2250</name>
</gene>
<dbReference type="VEuPathDB" id="TriTrypDB:LbrM.33.2150"/>
<dbReference type="CDD" id="cd23767">
    <property type="entry name" value="IQCD"/>
    <property type="match status" value="1"/>
</dbReference>